<dbReference type="Proteomes" id="UP001241092">
    <property type="component" value="Chromosome"/>
</dbReference>
<evidence type="ECO:0000313" key="2">
    <source>
        <dbReference type="Proteomes" id="UP001241092"/>
    </source>
</evidence>
<sequence>MVCVAELPDDTVWRAMARSTTDYVAGDLASPENAALGLTKSGWWSHRFIRSVKKRWTGDPTLCDFLATLPEPLRTEVLDHYKNRPRPKKS</sequence>
<reference evidence="1" key="1">
    <citation type="submission" date="2023-03" db="EMBL/GenBank/DDBJ databases">
        <title>Draft genome sequence of a Mycolicibacterium mageritense strain H4_3_1 isolated from a hybrid biological-inorganic system reactor.</title>
        <authorList>
            <person name="Feng X."/>
            <person name="Kazama D."/>
            <person name="Sato K."/>
            <person name="Kobayashi H."/>
        </authorList>
    </citation>
    <scope>NUCLEOTIDE SEQUENCE</scope>
    <source>
        <strain evidence="1">H4_3_1</strain>
    </source>
</reference>
<dbReference type="EMBL" id="AP027452">
    <property type="protein sequence ID" value="BDY26882.1"/>
    <property type="molecule type" value="Genomic_DNA"/>
</dbReference>
<organism evidence="1 2">
    <name type="scientific">Mycolicibacterium mageritense</name>
    <name type="common">Mycobacterium mageritense</name>
    <dbReference type="NCBI Taxonomy" id="53462"/>
    <lineage>
        <taxon>Bacteria</taxon>
        <taxon>Bacillati</taxon>
        <taxon>Actinomycetota</taxon>
        <taxon>Actinomycetes</taxon>
        <taxon>Mycobacteriales</taxon>
        <taxon>Mycobacteriaceae</taxon>
        <taxon>Mycolicibacterium</taxon>
    </lineage>
</organism>
<evidence type="ECO:0000313" key="1">
    <source>
        <dbReference type="EMBL" id="BDY26882.1"/>
    </source>
</evidence>
<name>A0AAI8TQV6_MYCME</name>
<gene>
    <name evidence="1" type="ORF">hbim_00798</name>
</gene>
<protein>
    <submittedName>
        <fullName evidence="1">Uncharacterized protein</fullName>
    </submittedName>
</protein>
<dbReference type="AlphaFoldDB" id="A0AAI8TQV6"/>
<accession>A0AAI8TQV6</accession>
<proteinExistence type="predicted"/>